<sequence>MPKPSRNGVSSSSWKHLKLILSLPYAICKMVMTISTGSQLIEGRGSGKMQYSCTSTVSVDVFKRIRRTHDVSFSTVIVSAANGAIARALRNSDMEVPENLDTDYTLPMPNHPGGLHFCA</sequence>
<accession>A0A8J2P9B8</accession>
<dbReference type="Proteomes" id="UP000708208">
    <property type="component" value="Unassembled WGS sequence"/>
</dbReference>
<reference evidence="1" key="1">
    <citation type="submission" date="2021-06" db="EMBL/GenBank/DDBJ databases">
        <authorList>
            <person name="Hodson N. C."/>
            <person name="Mongue J. A."/>
            <person name="Jaron S. K."/>
        </authorList>
    </citation>
    <scope>NUCLEOTIDE SEQUENCE</scope>
</reference>
<gene>
    <name evidence="1" type="ORF">AFUS01_LOCUS24517</name>
</gene>
<name>A0A8J2P9B8_9HEXA</name>
<organism evidence="1 2">
    <name type="scientific">Allacma fusca</name>
    <dbReference type="NCBI Taxonomy" id="39272"/>
    <lineage>
        <taxon>Eukaryota</taxon>
        <taxon>Metazoa</taxon>
        <taxon>Ecdysozoa</taxon>
        <taxon>Arthropoda</taxon>
        <taxon>Hexapoda</taxon>
        <taxon>Collembola</taxon>
        <taxon>Symphypleona</taxon>
        <taxon>Sminthuridae</taxon>
        <taxon>Allacma</taxon>
    </lineage>
</organism>
<evidence type="ECO:0000313" key="2">
    <source>
        <dbReference type="Proteomes" id="UP000708208"/>
    </source>
</evidence>
<proteinExistence type="predicted"/>
<dbReference type="EMBL" id="CAJVCH010307210">
    <property type="protein sequence ID" value="CAG7785922.1"/>
    <property type="molecule type" value="Genomic_DNA"/>
</dbReference>
<dbReference type="AlphaFoldDB" id="A0A8J2P9B8"/>
<evidence type="ECO:0000313" key="1">
    <source>
        <dbReference type="EMBL" id="CAG7785922.1"/>
    </source>
</evidence>
<comment type="caution">
    <text evidence="1">The sequence shown here is derived from an EMBL/GenBank/DDBJ whole genome shotgun (WGS) entry which is preliminary data.</text>
</comment>
<keyword evidence="2" id="KW-1185">Reference proteome</keyword>
<protein>
    <submittedName>
        <fullName evidence="1">Uncharacterized protein</fullName>
    </submittedName>
</protein>